<evidence type="ECO:0000313" key="1">
    <source>
        <dbReference type="EMBL" id="MFC4071347.1"/>
    </source>
</evidence>
<proteinExistence type="predicted"/>
<comment type="caution">
    <text evidence="1">The sequence shown here is derived from an EMBL/GenBank/DDBJ whole genome shotgun (WGS) entry which is preliminary data.</text>
</comment>
<reference evidence="2" key="1">
    <citation type="journal article" date="2019" name="Int. J. Syst. Evol. Microbiol.">
        <title>The Global Catalogue of Microorganisms (GCM) 10K type strain sequencing project: providing services to taxonomists for standard genome sequencing and annotation.</title>
        <authorList>
            <consortium name="The Broad Institute Genomics Platform"/>
            <consortium name="The Broad Institute Genome Sequencing Center for Infectious Disease"/>
            <person name="Wu L."/>
            <person name="Ma J."/>
        </authorList>
    </citation>
    <scope>NUCLEOTIDE SEQUENCE [LARGE SCALE GENOMIC DNA]</scope>
    <source>
        <strain evidence="2">TBRC 5832</strain>
    </source>
</reference>
<name>A0ABV8J408_9ACTN</name>
<dbReference type="RefSeq" id="WP_378072218.1">
    <property type="nucleotide sequence ID" value="NZ_JBHSBL010000028.1"/>
</dbReference>
<gene>
    <name evidence="1" type="ORF">ACFO0C_40980</name>
</gene>
<dbReference type="Proteomes" id="UP001595867">
    <property type="component" value="Unassembled WGS sequence"/>
</dbReference>
<protein>
    <recommendedName>
        <fullName evidence="3">RES domain-containing protein</fullName>
    </recommendedName>
</protein>
<dbReference type="EMBL" id="JBHSBL010000028">
    <property type="protein sequence ID" value="MFC4071347.1"/>
    <property type="molecule type" value="Genomic_DNA"/>
</dbReference>
<evidence type="ECO:0008006" key="3">
    <source>
        <dbReference type="Google" id="ProtNLM"/>
    </source>
</evidence>
<organism evidence="1 2">
    <name type="scientific">Actinoplanes subglobosus</name>
    <dbReference type="NCBI Taxonomy" id="1547892"/>
    <lineage>
        <taxon>Bacteria</taxon>
        <taxon>Bacillati</taxon>
        <taxon>Actinomycetota</taxon>
        <taxon>Actinomycetes</taxon>
        <taxon>Micromonosporales</taxon>
        <taxon>Micromonosporaceae</taxon>
        <taxon>Actinoplanes</taxon>
    </lineage>
</organism>
<accession>A0ABV8J408</accession>
<keyword evidence="2" id="KW-1185">Reference proteome</keyword>
<evidence type="ECO:0000313" key="2">
    <source>
        <dbReference type="Proteomes" id="UP001595867"/>
    </source>
</evidence>
<sequence>MTEDLRPLFGDRATFAVEAGPFWHAPDLRAVDLWAGGQLLTYDDNIAYLPSFRFSIRTSADQMRRRALPPNPYPGLEPAEAFQRLHDDQTGSREECWLMQWGPTTDGVILYAYLDGGDNLVLLFSFWRPDHPDRDRVHTARIPAGEFTGTLDAALGSGLLG</sequence>